<keyword evidence="2" id="KW-1185">Reference proteome</keyword>
<dbReference type="RefSeq" id="WP_274640720.1">
    <property type="nucleotide sequence ID" value="NZ_JAIWJY010000009.1"/>
</dbReference>
<organism evidence="1 2">
    <name type="scientific">Tenacibaculum larymnensis</name>
    <dbReference type="NCBI Taxonomy" id="2878201"/>
    <lineage>
        <taxon>Bacteria</taxon>
        <taxon>Pseudomonadati</taxon>
        <taxon>Bacteroidota</taxon>
        <taxon>Flavobacteriia</taxon>
        <taxon>Flavobacteriales</taxon>
        <taxon>Flavobacteriaceae</taxon>
        <taxon>Tenacibaculum</taxon>
    </lineage>
</organism>
<reference evidence="1" key="1">
    <citation type="submission" date="2021-09" db="EMBL/GenBank/DDBJ databases">
        <authorList>
            <person name="Smyrli M."/>
        </authorList>
    </citation>
    <scope>NUCLEOTIDE SEQUENCE</scope>
    <source>
        <strain evidence="1">LAR25</strain>
    </source>
</reference>
<dbReference type="Proteomes" id="UP001149303">
    <property type="component" value="Unassembled WGS sequence"/>
</dbReference>
<name>A0A9X4EQQ4_9FLAO</name>
<dbReference type="EMBL" id="JAIWJY010000009">
    <property type="protein sequence ID" value="MDE1207663.1"/>
    <property type="molecule type" value="Genomic_DNA"/>
</dbReference>
<evidence type="ECO:0000313" key="1">
    <source>
        <dbReference type="EMBL" id="MDE1207663.1"/>
    </source>
</evidence>
<evidence type="ECO:0000313" key="2">
    <source>
        <dbReference type="Proteomes" id="UP001149303"/>
    </source>
</evidence>
<gene>
    <name evidence="1" type="ORF">LCI24_12740</name>
</gene>
<proteinExistence type="predicted"/>
<protein>
    <submittedName>
        <fullName evidence="1">Uncharacterized protein</fullName>
    </submittedName>
</protein>
<dbReference type="AlphaFoldDB" id="A0A9X4EQQ4"/>
<comment type="caution">
    <text evidence="1">The sequence shown here is derived from an EMBL/GenBank/DDBJ whole genome shotgun (WGS) entry which is preliminary data.</text>
</comment>
<accession>A0A9X4EQQ4</accession>
<sequence>MKIENLVKLTEEIPNFPTLSLVEGYKHNSSPKARKEMEDMLREMANLLPVENTQDVTSCHAIFKATEPTALYYNHDVVFDRLNLDAISENALVINGDLKVNTLLLNAEIDVNTSLVVLGNVYAKNFICSGSEIYVAKNIYVANNFIAYYNHGSIKAKSLHTNVLLTDDYWGFQISNYQAKKNCHWQDEKALPYKSVIKPVLVESIIGDDGKQQQWLNFEKICDYIEADKSIVK</sequence>